<evidence type="ECO:0000256" key="1">
    <source>
        <dbReference type="SAM" id="MobiDB-lite"/>
    </source>
</evidence>
<dbReference type="Proteomes" id="UP001501455">
    <property type="component" value="Unassembled WGS sequence"/>
</dbReference>
<comment type="caution">
    <text evidence="3">The sequence shown here is derived from an EMBL/GenBank/DDBJ whole genome shotgun (WGS) entry which is preliminary data.</text>
</comment>
<feature type="region of interest" description="Disordered" evidence="1">
    <location>
        <begin position="1"/>
        <end position="102"/>
    </location>
</feature>
<dbReference type="InterPro" id="IPR043763">
    <property type="entry name" value="DUF5709"/>
</dbReference>
<gene>
    <name evidence="3" type="ORF">GCM10019016_096530</name>
</gene>
<proteinExistence type="predicted"/>
<keyword evidence="4" id="KW-1185">Reference proteome</keyword>
<evidence type="ECO:0000313" key="4">
    <source>
        <dbReference type="Proteomes" id="UP001501455"/>
    </source>
</evidence>
<sequence>MEGWKKASATGASGARSIGAWRVRCPWSRPGAGHGGRRGPPHPLEVSVNSGDGWGDDVYQPDASEIQDDAGLLDAEDTLETDGVADPLDRGWSPPERPWAVEHHGVTAAEQHRGETLDQRLAEELPDLPVPDGDDLGDSTGTDGELLDNEVGAARSGRLVAPDEGAHEDEEEALVASDIGIDGAAASAEEAAVHIVDEDSLPG</sequence>
<evidence type="ECO:0000313" key="3">
    <source>
        <dbReference type="EMBL" id="GAA3502544.1"/>
    </source>
</evidence>
<dbReference type="Pfam" id="PF18970">
    <property type="entry name" value="DUF5709"/>
    <property type="match status" value="1"/>
</dbReference>
<feature type="domain" description="DUF5709" evidence="2">
    <location>
        <begin position="150"/>
        <end position="198"/>
    </location>
</feature>
<reference evidence="4" key="1">
    <citation type="journal article" date="2019" name="Int. J. Syst. Evol. Microbiol.">
        <title>The Global Catalogue of Microorganisms (GCM) 10K type strain sequencing project: providing services to taxonomists for standard genome sequencing and annotation.</title>
        <authorList>
            <consortium name="The Broad Institute Genomics Platform"/>
            <consortium name="The Broad Institute Genome Sequencing Center for Infectious Disease"/>
            <person name="Wu L."/>
            <person name="Ma J."/>
        </authorList>
    </citation>
    <scope>NUCLEOTIDE SEQUENCE [LARGE SCALE GENOMIC DNA]</scope>
    <source>
        <strain evidence="4">JCM 4816</strain>
    </source>
</reference>
<accession>A0ABP6U544</accession>
<dbReference type="EMBL" id="BAAAXF010000069">
    <property type="protein sequence ID" value="GAA3502544.1"/>
    <property type="molecule type" value="Genomic_DNA"/>
</dbReference>
<evidence type="ECO:0000259" key="2">
    <source>
        <dbReference type="Pfam" id="PF18970"/>
    </source>
</evidence>
<name>A0ABP6U544_9ACTN</name>
<protein>
    <submittedName>
        <fullName evidence="3">DUF5709 domain-containing protein</fullName>
    </submittedName>
</protein>
<feature type="region of interest" description="Disordered" evidence="1">
    <location>
        <begin position="125"/>
        <end position="152"/>
    </location>
</feature>
<organism evidence="3 4">
    <name type="scientific">Streptomyces prasinosporus</name>
    <dbReference type="NCBI Taxonomy" id="68256"/>
    <lineage>
        <taxon>Bacteria</taxon>
        <taxon>Bacillati</taxon>
        <taxon>Actinomycetota</taxon>
        <taxon>Actinomycetes</taxon>
        <taxon>Kitasatosporales</taxon>
        <taxon>Streptomycetaceae</taxon>
        <taxon>Streptomyces</taxon>
        <taxon>Streptomyces albogriseolus group</taxon>
    </lineage>
</organism>